<keyword evidence="8 18" id="KW-1133">Transmembrane helix</keyword>
<accession>A0A553QKF3</accession>
<keyword evidence="10 15" id="KW-0472">Membrane</keyword>
<evidence type="ECO:0000256" key="11">
    <source>
        <dbReference type="ARBA" id="ARBA00023157"/>
    </source>
</evidence>
<keyword evidence="7" id="KW-0677">Repeat</keyword>
<keyword evidence="5" id="KW-0597">Phosphoprotein</keyword>
<dbReference type="Gene3D" id="1.20.58.60">
    <property type="match status" value="8"/>
</dbReference>
<keyword evidence="11" id="KW-1015">Disulfide bond</keyword>
<reference evidence="20 21" key="1">
    <citation type="journal article" date="2019" name="Sci. Data">
        <title>Hybrid genome assembly and annotation of Danionella translucida.</title>
        <authorList>
            <person name="Kadobianskyi M."/>
            <person name="Schulze L."/>
            <person name="Schuelke M."/>
            <person name="Judkewitz B."/>
        </authorList>
    </citation>
    <scope>NUCLEOTIDE SEQUENCE [LARGE SCALE GENOMIC DNA]</scope>
    <source>
        <strain evidence="20 21">Bolton</strain>
    </source>
</reference>
<dbReference type="PROSITE" id="PS51049">
    <property type="entry name" value="KASH"/>
    <property type="match status" value="1"/>
</dbReference>
<evidence type="ECO:0000256" key="8">
    <source>
        <dbReference type="ARBA" id="ARBA00022989"/>
    </source>
</evidence>
<dbReference type="Pfam" id="PF10541">
    <property type="entry name" value="KASH"/>
    <property type="match status" value="1"/>
</dbReference>
<evidence type="ECO:0000256" key="10">
    <source>
        <dbReference type="ARBA" id="ARBA00023136"/>
    </source>
</evidence>
<proteinExistence type="inferred from homology"/>
<keyword evidence="14" id="KW-0539">Nucleus</keyword>
<gene>
    <name evidence="20" type="ORF">DNTS_015635</name>
</gene>
<comment type="subcellular location">
    <subcellularLocation>
        <location evidence="1">Cytoplasm</location>
        <location evidence="1">Cytoskeleton</location>
    </subcellularLocation>
    <subcellularLocation>
        <location evidence="2">Nucleus outer membrane</location>
        <topology evidence="2">Single-pass type IV membrane protein</topology>
        <orientation evidence="2">Cytoplasmic side</orientation>
    </subcellularLocation>
</comment>
<dbReference type="GO" id="GO:0005640">
    <property type="term" value="C:nuclear outer membrane"/>
    <property type="evidence" value="ECO:0007669"/>
    <property type="project" value="UniProtKB-SubCell"/>
</dbReference>
<dbReference type="EMBL" id="SRMA01025845">
    <property type="protein sequence ID" value="TRY90475.1"/>
    <property type="molecule type" value="Genomic_DNA"/>
</dbReference>
<feature type="compositionally biased region" description="Polar residues" evidence="17">
    <location>
        <begin position="197"/>
        <end position="208"/>
    </location>
</feature>
<feature type="transmembrane region" description="Helical" evidence="18">
    <location>
        <begin position="2012"/>
        <end position="2033"/>
    </location>
</feature>
<keyword evidence="21" id="KW-1185">Reference proteome</keyword>
<feature type="topological domain" description="Cytoplasmic" evidence="15">
    <location>
        <begin position="1"/>
        <end position="2011"/>
    </location>
</feature>
<evidence type="ECO:0000256" key="4">
    <source>
        <dbReference type="ARBA" id="ARBA00022490"/>
    </source>
</evidence>
<keyword evidence="6 15" id="KW-0812">Transmembrane</keyword>
<feature type="region of interest" description="Disordered" evidence="17">
    <location>
        <begin position="193"/>
        <end position="239"/>
    </location>
</feature>
<keyword evidence="13" id="KW-0206">Cytoskeleton</keyword>
<sequence>MVWTQWDESQSWLENLLLKLETQLSMVPLWSQTEEQLSQSISVYQSVLKVLEQNRASISQRLDEGHRQLRQVSCCEVPLHIVGVSTGSLQHQFAALQMRVEQGLDSSQNLKKLWNRYQRDFEALSNWTGQAMENLKTWSHMTRPDQKGDPLNQFNNFTVFFKDLELKTALKASVISSGSLILLLSEREQNIEKQKNSRSTNFAKNMNPGSVEESPYQKTSGESPTLPYEEPSSSAPGVSAKEETMLSPVLLTLQSQLCQVEKDWLEILAHIPTIQQKLHQSMMQGRSPEVLLADVSGWITAAESQLQAVERETCHICTTPELTRLLATYEGMKRELACQQMSFDFINQGELKPVDFDAHTSRYKHTGFAESLGHINLRWQTLQGHLNMLTQRAQDQLRIFAERDTRLHRLQLWVRGQREWMRLAERPFSHLFAEESLKNCEELRERLEAKFSELAELRTLAAGESDEVFLSKIHKLSQALTELSHKSVALGTILKDLCEVWSQFESGRSKAMASRLKVCQSLEYSHAPFSSLTALQRNAEKLQVLKLETEEIDQHWEDLTQATSHLIGRINPDSAHIISENMETEKTRWSEVKEQVTETLQQSHNLLEVWQRYSDVRQRCSDQLQHHREHLTSKSKAPADSQQLKHSIGELETVLEKGAETLKTDVNEMLEASKDLIEQMNAEDAVLIRSDCRLITRAFLQLELTLKGRIEDMQSGLMEISSLSPDLDLLNTLSYRLTLSDPVAQRLQTLNRKWAQASAHAQEKCSELQAASLQQQTFEQRCESWLAFLQRMEDSLAVEIASNYSELREQQCTHQCFQAELSLGHQILHSVISESLLLLQKGDVEDRSDFLLKLAQLREHWQGALQRAAQRRAQVEGLVQHWHLYRNTIQKLRKLLTLANTLLVPSGLTQCSVLQLRLTLDHLKSTELLFQRSASAYLCVMEVGRQLFLVSDTHSQAELQTDLATLQDEWERAQCMLGKRTTLTSDIIKKWETCETKLVDLAEQLEELRARLKQSIPEQEEGMEEERLLVKEVQECLEDWAASLSELSTMKTDLSQYILTDDVLLLQEQVDHLHCQWEELCLKVSLRKQEIADRLNAWIIFNEKNRELCEWLTQMENKVAHSSELSIEEMVEKLKKDCMEEINLFSENKTHLKQLGEQLITASNKTKETEINEKIKDINDRWQHLFDHIETRVRKLKETLVTVQQLDKNMNNLRIWLSRVEGELAKPVIYSICHSDEIQRKLAEHQDLQRDIEQHTEGVASVLTLCDVLLHDADACGSDGENDSIQQTTLSLDRRWRNICAMSMERRMRIEETWRLWCKFLEDYSRFEEWLNTAERTAANPATKDVLYTCAKEELKKFEAFQRQVHERLTQLELVNKQYRRLARENRTDGASKLKLMVHEGNQRWDALQRRVSAVLRRLKHFTSQREDFEGTREGILVWLTEMDLQLTNVEHFSESDIHEKMRQLNGFQQEITLNTNKIDALIVFGENLIQKSAPLDAVLIEDELEELHSYCQEVFGRVARFHQRLISRRPVLEDDSEFSDRDTDPEDSVDFSGAWERNQEEELAAGGTGVPLTVRQAVSQLLPTTLDPSGRETPVSVDSIPLEWDHTVDVGGSSSPEDEEELTYYSALSDVEVTESSECFVKATAKALKAVSGGRSVVETWHSPDAPNRKRVNRGMIPCPTSSPISSSPQYHPHAYDKLVSECAGSIDSIKRVKLILNEEEQRQDQGLICLSPSDRTGVIERWELQRVPACPVPENLEHTLISELHGVVDWLDSVMPELDTLQSLQPRITIRDMESRIHKLKDMQRTFNSYKSVMIGINVSGRGIQQGDSIELQENLLLANQRWAQACAALDSWEHKLHRALMECQEFHETLHSLLLWLAKAESQRYMVNIHDQNTELTILQEHQDTLKSVHSELKSRESEVNSLQEISAHILLQDLSEDTLEAKEKVHVISNKLRLLLRQIAQDLDMLHSRLEAPGVQGLSERAPAGVSRSDVCEHSAPARPFLWRVMRAALPLHLLFLLLLLTAVCVLPMSQDDYSCTLSNNFARSFYPMLLYTNGPPPT</sequence>
<evidence type="ECO:0000256" key="16">
    <source>
        <dbReference type="SAM" id="Coils"/>
    </source>
</evidence>
<dbReference type="STRING" id="623744.A0A553QKF3"/>
<evidence type="ECO:0000256" key="14">
    <source>
        <dbReference type="ARBA" id="ARBA00023242"/>
    </source>
</evidence>
<evidence type="ECO:0000256" key="15">
    <source>
        <dbReference type="PROSITE-ProRule" id="PRU00385"/>
    </source>
</evidence>
<dbReference type="CDD" id="cd00176">
    <property type="entry name" value="SPEC"/>
    <property type="match status" value="4"/>
</dbReference>
<evidence type="ECO:0000256" key="1">
    <source>
        <dbReference type="ARBA" id="ARBA00004245"/>
    </source>
</evidence>
<dbReference type="GO" id="GO:0005856">
    <property type="term" value="C:cytoskeleton"/>
    <property type="evidence" value="ECO:0007669"/>
    <property type="project" value="UniProtKB-SubCell"/>
</dbReference>
<dbReference type="SMART" id="SM00150">
    <property type="entry name" value="SPEC"/>
    <property type="match status" value="7"/>
</dbReference>
<keyword evidence="9 16" id="KW-0175">Coiled coil</keyword>
<dbReference type="PANTHER" id="PTHR14514:SF4">
    <property type="entry name" value="NESPRIN-2"/>
    <property type="match status" value="1"/>
</dbReference>
<evidence type="ECO:0000256" key="2">
    <source>
        <dbReference type="ARBA" id="ARBA00004605"/>
    </source>
</evidence>
<feature type="coiled-coil region" evidence="16">
    <location>
        <begin position="991"/>
        <end position="1022"/>
    </location>
</feature>
<evidence type="ECO:0000256" key="5">
    <source>
        <dbReference type="ARBA" id="ARBA00022553"/>
    </source>
</evidence>
<dbReference type="FunFam" id="1.20.58.60:FF:000073">
    <property type="entry name" value="Nesprin-1 isoform 1"/>
    <property type="match status" value="1"/>
</dbReference>
<evidence type="ECO:0000256" key="13">
    <source>
        <dbReference type="ARBA" id="ARBA00023212"/>
    </source>
</evidence>
<comment type="caution">
    <text evidence="20">The sequence shown here is derived from an EMBL/GenBank/DDBJ whole genome shotgun (WGS) entry which is preliminary data.</text>
</comment>
<evidence type="ECO:0000256" key="6">
    <source>
        <dbReference type="ARBA" id="ARBA00022692"/>
    </source>
</evidence>
<comment type="similarity">
    <text evidence="3">Belongs to the nesprin family.</text>
</comment>
<dbReference type="SMART" id="SM01249">
    <property type="entry name" value="KASH"/>
    <property type="match status" value="1"/>
</dbReference>
<keyword evidence="4" id="KW-0963">Cytoplasm</keyword>
<evidence type="ECO:0000256" key="17">
    <source>
        <dbReference type="SAM" id="MobiDB-lite"/>
    </source>
</evidence>
<dbReference type="Proteomes" id="UP000316079">
    <property type="component" value="Unassembled WGS sequence"/>
</dbReference>
<dbReference type="FunFam" id="1.20.58.60:FF:000115">
    <property type="entry name" value="nesprin-2 isoform X2"/>
    <property type="match status" value="1"/>
</dbReference>
<protein>
    <recommendedName>
        <fullName evidence="19">KASH domain-containing protein</fullName>
    </recommendedName>
</protein>
<feature type="coiled-coil region" evidence="16">
    <location>
        <begin position="430"/>
        <end position="460"/>
    </location>
</feature>
<dbReference type="InterPro" id="IPR056887">
    <property type="entry name" value="SYNE1/2_dom"/>
</dbReference>
<evidence type="ECO:0000259" key="19">
    <source>
        <dbReference type="PROSITE" id="PS51049"/>
    </source>
</evidence>
<evidence type="ECO:0000256" key="7">
    <source>
        <dbReference type="ARBA" id="ARBA00022737"/>
    </source>
</evidence>
<evidence type="ECO:0000313" key="20">
    <source>
        <dbReference type="EMBL" id="TRY90475.1"/>
    </source>
</evidence>
<dbReference type="OrthoDB" id="18853at2759"/>
<evidence type="ECO:0000256" key="12">
    <source>
        <dbReference type="ARBA" id="ARBA00023203"/>
    </source>
</evidence>
<evidence type="ECO:0000256" key="3">
    <source>
        <dbReference type="ARBA" id="ARBA00008619"/>
    </source>
</evidence>
<evidence type="ECO:0000256" key="9">
    <source>
        <dbReference type="ARBA" id="ARBA00023054"/>
    </source>
</evidence>
<dbReference type="Pfam" id="PF25035">
    <property type="entry name" value="SYNE1"/>
    <property type="match status" value="1"/>
</dbReference>
<evidence type="ECO:0000313" key="21">
    <source>
        <dbReference type="Proteomes" id="UP000316079"/>
    </source>
</evidence>
<organism evidence="20 21">
    <name type="scientific">Danionella cerebrum</name>
    <dbReference type="NCBI Taxonomy" id="2873325"/>
    <lineage>
        <taxon>Eukaryota</taxon>
        <taxon>Metazoa</taxon>
        <taxon>Chordata</taxon>
        <taxon>Craniata</taxon>
        <taxon>Vertebrata</taxon>
        <taxon>Euteleostomi</taxon>
        <taxon>Actinopterygii</taxon>
        <taxon>Neopterygii</taxon>
        <taxon>Teleostei</taxon>
        <taxon>Ostariophysi</taxon>
        <taxon>Cypriniformes</taxon>
        <taxon>Danionidae</taxon>
        <taxon>Danioninae</taxon>
        <taxon>Danionella</taxon>
    </lineage>
</organism>
<keyword evidence="12" id="KW-0009">Actin-binding</keyword>
<dbReference type="InterPro" id="IPR002017">
    <property type="entry name" value="Spectrin_repeat"/>
</dbReference>
<name>A0A553QKF3_9TELE</name>
<dbReference type="GO" id="GO:0003779">
    <property type="term" value="F:actin binding"/>
    <property type="evidence" value="ECO:0007669"/>
    <property type="project" value="UniProtKB-KW"/>
</dbReference>
<dbReference type="FunFam" id="1.20.58.60:FF:000126">
    <property type="entry name" value="Spectrin repeat containing, nuclear envelope 1a"/>
    <property type="match status" value="1"/>
</dbReference>
<dbReference type="Pfam" id="PF00435">
    <property type="entry name" value="Spectrin"/>
    <property type="match status" value="3"/>
</dbReference>
<dbReference type="InterPro" id="IPR018159">
    <property type="entry name" value="Spectrin/alpha-actinin"/>
</dbReference>
<evidence type="ECO:0000256" key="18">
    <source>
        <dbReference type="SAM" id="Phobius"/>
    </source>
</evidence>
<dbReference type="InterPro" id="IPR012315">
    <property type="entry name" value="KASH"/>
</dbReference>
<dbReference type="FunFam" id="1.20.58.60:FF:000041">
    <property type="entry name" value="Nesprin-1 isoform 1"/>
    <property type="match status" value="1"/>
</dbReference>
<dbReference type="PANTHER" id="PTHR14514">
    <property type="entry name" value="PKA ANCHORING PROTEIN"/>
    <property type="match status" value="1"/>
</dbReference>
<feature type="domain" description="KASH" evidence="19">
    <location>
        <begin position="2003"/>
        <end position="2063"/>
    </location>
</feature>
<feature type="topological domain" description="Perinuclear space" evidence="15">
    <location>
        <begin position="2033"/>
        <end position="2063"/>
    </location>
</feature>
<dbReference type="SUPFAM" id="SSF46966">
    <property type="entry name" value="Spectrin repeat"/>
    <property type="match status" value="10"/>
</dbReference>